<dbReference type="Proteomes" id="UP001108240">
    <property type="component" value="Unplaced"/>
</dbReference>
<dbReference type="AlphaFoldDB" id="A0A9J8D4M3"/>
<dbReference type="OMA" id="LEWANAQ"/>
<dbReference type="GO" id="GO:0015074">
    <property type="term" value="P:DNA integration"/>
    <property type="evidence" value="ECO:0007669"/>
    <property type="project" value="InterPro"/>
</dbReference>
<dbReference type="Ensembl" id="ENSCCRT00000188696.1">
    <property type="protein sequence ID" value="ENSCCRP00000172265.1"/>
    <property type="gene ID" value="ENSCCRG00000054965.1"/>
</dbReference>
<dbReference type="Pfam" id="PF13518">
    <property type="entry name" value="HTH_28"/>
    <property type="match status" value="1"/>
</dbReference>
<evidence type="ECO:0000313" key="4">
    <source>
        <dbReference type="Proteomes" id="UP001108240"/>
    </source>
</evidence>
<dbReference type="InterPro" id="IPR002492">
    <property type="entry name" value="Transposase_Tc1-like"/>
</dbReference>
<protein>
    <recommendedName>
        <fullName evidence="5">Transposase Tc1-like domain-containing protein</fullName>
    </recommendedName>
</protein>
<proteinExistence type="predicted"/>
<dbReference type="InterPro" id="IPR009057">
    <property type="entry name" value="Homeodomain-like_sf"/>
</dbReference>
<sequence>MPQMLQVLRERAVSMLTAGMSTRAVARELNVHFSTISRLQRHFREFGSKSNWPHNRRPRVTIPAQDLHIQHLHLQDHLRPATQTAAATIGLHNQRISAQTVRNRLREAHLHARRTHRGLDLTAVPRRNRLEWANAHIRWGLALWRGALFTDESQFSLYRADGRQHVWRRVGERFADVSVVDRVAHGGGGVMVWAGVCYGQ</sequence>
<dbReference type="Pfam" id="PF01498">
    <property type="entry name" value="HTH_Tnp_Tc3_2"/>
    <property type="match status" value="1"/>
</dbReference>
<dbReference type="GO" id="GO:0003677">
    <property type="term" value="F:DNA binding"/>
    <property type="evidence" value="ECO:0007669"/>
    <property type="project" value="InterPro"/>
</dbReference>
<dbReference type="SUPFAM" id="SSF46689">
    <property type="entry name" value="Homeodomain-like"/>
    <property type="match status" value="1"/>
</dbReference>
<evidence type="ECO:0008006" key="5">
    <source>
        <dbReference type="Google" id="ProtNLM"/>
    </source>
</evidence>
<keyword evidence="4" id="KW-1185">Reference proteome</keyword>
<dbReference type="InterPro" id="IPR052338">
    <property type="entry name" value="Transposase_5"/>
</dbReference>
<dbReference type="PANTHER" id="PTHR23022">
    <property type="entry name" value="TRANSPOSABLE ELEMENT-RELATED"/>
    <property type="match status" value="1"/>
</dbReference>
<accession>A0A9J8D4M3</accession>
<dbReference type="InterPro" id="IPR036397">
    <property type="entry name" value="RNaseH_sf"/>
</dbReference>
<evidence type="ECO:0000259" key="2">
    <source>
        <dbReference type="Pfam" id="PF13518"/>
    </source>
</evidence>
<reference evidence="3" key="2">
    <citation type="submission" date="2025-09" db="UniProtKB">
        <authorList>
            <consortium name="Ensembl"/>
        </authorList>
    </citation>
    <scope>IDENTIFICATION</scope>
</reference>
<reference evidence="3" key="1">
    <citation type="submission" date="2025-08" db="UniProtKB">
        <authorList>
            <consortium name="Ensembl"/>
        </authorList>
    </citation>
    <scope>IDENTIFICATION</scope>
</reference>
<feature type="domain" description="Insertion element IS150 protein InsJ-like helix-turn-helix" evidence="2">
    <location>
        <begin position="9"/>
        <end position="59"/>
    </location>
</feature>
<dbReference type="Gene3D" id="3.30.420.10">
    <property type="entry name" value="Ribonuclease H-like superfamily/Ribonuclease H"/>
    <property type="match status" value="1"/>
</dbReference>
<organism evidence="3 4">
    <name type="scientific">Cyprinus carpio carpio</name>
    <dbReference type="NCBI Taxonomy" id="630221"/>
    <lineage>
        <taxon>Eukaryota</taxon>
        <taxon>Metazoa</taxon>
        <taxon>Chordata</taxon>
        <taxon>Craniata</taxon>
        <taxon>Vertebrata</taxon>
        <taxon>Euteleostomi</taxon>
        <taxon>Actinopterygii</taxon>
        <taxon>Neopterygii</taxon>
        <taxon>Teleostei</taxon>
        <taxon>Ostariophysi</taxon>
        <taxon>Cypriniformes</taxon>
        <taxon>Cyprinidae</taxon>
        <taxon>Cyprininae</taxon>
        <taxon>Cyprinus</taxon>
    </lineage>
</organism>
<evidence type="ECO:0000313" key="3">
    <source>
        <dbReference type="Ensembl" id="ENSCCRP00000172265.1"/>
    </source>
</evidence>
<name>A0A9J8D4M3_CYPCA</name>
<feature type="domain" description="Transposase Tc1-like" evidence="1">
    <location>
        <begin position="93"/>
        <end position="137"/>
    </location>
</feature>
<dbReference type="GO" id="GO:0006313">
    <property type="term" value="P:DNA transposition"/>
    <property type="evidence" value="ECO:0007669"/>
    <property type="project" value="InterPro"/>
</dbReference>
<evidence type="ECO:0000259" key="1">
    <source>
        <dbReference type="Pfam" id="PF01498"/>
    </source>
</evidence>
<dbReference type="Gene3D" id="1.10.10.10">
    <property type="entry name" value="Winged helix-like DNA-binding domain superfamily/Winged helix DNA-binding domain"/>
    <property type="match status" value="1"/>
</dbReference>
<dbReference type="InterPro" id="IPR036388">
    <property type="entry name" value="WH-like_DNA-bd_sf"/>
</dbReference>
<dbReference type="GeneTree" id="ENSGT00940000166084"/>
<dbReference type="PANTHER" id="PTHR23022:SF135">
    <property type="entry name" value="SI:DKEY-77F5.3"/>
    <property type="match status" value="1"/>
</dbReference>
<dbReference type="InterPro" id="IPR055247">
    <property type="entry name" value="InsJ-like_HTH"/>
</dbReference>